<protein>
    <submittedName>
        <fullName evidence="8">Calx-beta domain-containing protein</fullName>
    </submittedName>
</protein>
<name>A0ABZ2XZI0_9RHOB</name>
<evidence type="ECO:0000256" key="1">
    <source>
        <dbReference type="ARBA" id="ARBA00004613"/>
    </source>
</evidence>
<dbReference type="InterPro" id="IPR001343">
    <property type="entry name" value="Hemolysn_Ca-bd"/>
</dbReference>
<dbReference type="InterPro" id="IPR038081">
    <property type="entry name" value="CalX-like_sf"/>
</dbReference>
<dbReference type="SUPFAM" id="SSF141072">
    <property type="entry name" value="CalX-like"/>
    <property type="match status" value="2"/>
</dbReference>
<dbReference type="Gene3D" id="2.150.10.10">
    <property type="entry name" value="Serralysin-like metalloprotease, C-terminal"/>
    <property type="match status" value="2"/>
</dbReference>
<dbReference type="RefSeq" id="WP_406648764.1">
    <property type="nucleotide sequence ID" value="NZ_CP123584.1"/>
</dbReference>
<dbReference type="PANTHER" id="PTHR38340:SF1">
    <property type="entry name" value="S-LAYER PROTEIN"/>
    <property type="match status" value="1"/>
</dbReference>
<evidence type="ECO:0000313" key="8">
    <source>
        <dbReference type="EMBL" id="WZK90210.1"/>
    </source>
</evidence>
<dbReference type="SMART" id="SM00237">
    <property type="entry name" value="Calx_beta"/>
    <property type="match status" value="1"/>
</dbReference>
<evidence type="ECO:0000256" key="5">
    <source>
        <dbReference type="ARBA" id="ARBA00022837"/>
    </source>
</evidence>
<comment type="subcellular location">
    <subcellularLocation>
        <location evidence="1">Secreted</location>
    </subcellularLocation>
</comment>
<dbReference type="Pfam" id="PF00353">
    <property type="entry name" value="HemolysinCabind"/>
    <property type="match status" value="3"/>
</dbReference>
<dbReference type="Pfam" id="PF03160">
    <property type="entry name" value="Calx-beta"/>
    <property type="match status" value="2"/>
</dbReference>
<proteinExistence type="predicted"/>
<dbReference type="PRINTS" id="PR00313">
    <property type="entry name" value="CABNDNGRPT"/>
</dbReference>
<dbReference type="InterPro" id="IPR050557">
    <property type="entry name" value="RTX_toxin/Mannuronan_C5-epim"/>
</dbReference>
<feature type="domain" description="Calx-beta" evidence="7">
    <location>
        <begin position="106"/>
        <end position="208"/>
    </location>
</feature>
<accession>A0ABZ2XZI0</accession>
<gene>
    <name evidence="8" type="ORF">QEZ52_06590</name>
</gene>
<dbReference type="InterPro" id="IPR018511">
    <property type="entry name" value="Hemolysin-typ_Ca-bd_CS"/>
</dbReference>
<keyword evidence="2" id="KW-0964">Secreted</keyword>
<keyword evidence="3" id="KW-0732">Signal</keyword>
<dbReference type="Gene3D" id="2.60.40.2030">
    <property type="match status" value="2"/>
</dbReference>
<evidence type="ECO:0000256" key="6">
    <source>
        <dbReference type="SAM" id="MobiDB-lite"/>
    </source>
</evidence>
<evidence type="ECO:0000259" key="7">
    <source>
        <dbReference type="SMART" id="SM00237"/>
    </source>
</evidence>
<sequence length="492" mass="51446">MTYQIIGPSSASVAEGRDIIFAVTRTNTNFEILTLNTISGGSYSENDGDHSIISNQWLMFNTGETSKFVTISTTDDTRFEGDELFALQLSEDSYYPPRLASYITRFDFTIVDNDSEPAVYSFGPVPDILEGNSGTKTVELTIERSGNLQAETVYYRTVDGTATRFQDFGFISSEPVSFGAGETQKTISFDIFGDRGLEPDEVFQIALGSSASDTSRLAEVDVTIFSDDLVSFQFSDGDDEVVLTDTGPHRAFDGNDSVSGTEAGDDIRGGDGNDRLVGAGGNDSLDGGPGADTLNGGDGDDVILGGVARGDLRDVIYAGAGDDSIDAGAGNDQVFGQAGNDTIAGGAGVDDLQGQDGDDVITGSAFSDLVFGGAGNDFVNGGFGHDRINGGTGADKFFHVGIADHGSDWVQDYVAADGDVLLWGGGAATASNFQVNLAHTANAAGERSGNDGVQEAFVIYKPTEQIIWALVDGGGQSSINIQIGGDTFDLLV</sequence>
<keyword evidence="5" id="KW-0106">Calcium</keyword>
<dbReference type="PROSITE" id="PS00330">
    <property type="entry name" value="HEMOLYSIN_CALCIUM"/>
    <property type="match status" value="2"/>
</dbReference>
<dbReference type="InterPro" id="IPR011049">
    <property type="entry name" value="Serralysin-like_metalloprot_C"/>
</dbReference>
<evidence type="ECO:0000256" key="2">
    <source>
        <dbReference type="ARBA" id="ARBA00022525"/>
    </source>
</evidence>
<dbReference type="Proteomes" id="UP001623232">
    <property type="component" value="Chromosome"/>
</dbReference>
<feature type="region of interest" description="Disordered" evidence="6">
    <location>
        <begin position="246"/>
        <end position="297"/>
    </location>
</feature>
<dbReference type="InterPro" id="IPR003644">
    <property type="entry name" value="Calx_beta"/>
</dbReference>
<keyword evidence="4" id="KW-0677">Repeat</keyword>
<evidence type="ECO:0000256" key="4">
    <source>
        <dbReference type="ARBA" id="ARBA00022737"/>
    </source>
</evidence>
<evidence type="ECO:0000313" key="9">
    <source>
        <dbReference type="Proteomes" id="UP001623232"/>
    </source>
</evidence>
<evidence type="ECO:0000256" key="3">
    <source>
        <dbReference type="ARBA" id="ARBA00022729"/>
    </source>
</evidence>
<organism evidence="8 9">
    <name type="scientific">Aliisedimentitalea scapharcae</name>
    <dbReference type="NCBI Taxonomy" id="1524259"/>
    <lineage>
        <taxon>Bacteria</taxon>
        <taxon>Pseudomonadati</taxon>
        <taxon>Pseudomonadota</taxon>
        <taxon>Alphaproteobacteria</taxon>
        <taxon>Rhodobacterales</taxon>
        <taxon>Roseobacteraceae</taxon>
        <taxon>Aliisedimentitalea</taxon>
    </lineage>
</organism>
<dbReference type="EMBL" id="CP123584">
    <property type="protein sequence ID" value="WZK90210.1"/>
    <property type="molecule type" value="Genomic_DNA"/>
</dbReference>
<feature type="compositionally biased region" description="Basic and acidic residues" evidence="6">
    <location>
        <begin position="265"/>
        <end position="274"/>
    </location>
</feature>
<keyword evidence="9" id="KW-1185">Reference proteome</keyword>
<reference evidence="8 9" key="1">
    <citation type="submission" date="2023-04" db="EMBL/GenBank/DDBJ databases">
        <title>Complete genome sequence of Alisedimentitalea scapharcae.</title>
        <authorList>
            <person name="Rong J.-C."/>
            <person name="Yi M.-L."/>
            <person name="Zhao Q."/>
        </authorList>
    </citation>
    <scope>NUCLEOTIDE SEQUENCE [LARGE SCALE GENOMIC DNA]</scope>
    <source>
        <strain evidence="8 9">KCTC 42119</strain>
    </source>
</reference>
<dbReference type="PANTHER" id="PTHR38340">
    <property type="entry name" value="S-LAYER PROTEIN"/>
    <property type="match status" value="1"/>
</dbReference>
<dbReference type="SUPFAM" id="SSF51120">
    <property type="entry name" value="beta-Roll"/>
    <property type="match status" value="2"/>
</dbReference>